<accession>A0ABV2VXA5</accession>
<dbReference type="EMBL" id="JBEXRX010000290">
    <property type="protein sequence ID" value="MEU0157022.1"/>
    <property type="molecule type" value="Genomic_DNA"/>
</dbReference>
<dbReference type="RefSeq" id="WP_355668488.1">
    <property type="nucleotide sequence ID" value="NZ_JBEXRX010000290.1"/>
</dbReference>
<evidence type="ECO:0000313" key="1">
    <source>
        <dbReference type="EMBL" id="MEU0157022.1"/>
    </source>
</evidence>
<reference evidence="1 2" key="1">
    <citation type="submission" date="2024-06" db="EMBL/GenBank/DDBJ databases">
        <title>The Natural Products Discovery Center: Release of the First 8490 Sequenced Strains for Exploring Actinobacteria Biosynthetic Diversity.</title>
        <authorList>
            <person name="Kalkreuter E."/>
            <person name="Kautsar S.A."/>
            <person name="Yang D."/>
            <person name="Bader C.D."/>
            <person name="Teijaro C.N."/>
            <person name="Fluegel L."/>
            <person name="Davis C.M."/>
            <person name="Simpson J.R."/>
            <person name="Lauterbach L."/>
            <person name="Steele A.D."/>
            <person name="Gui C."/>
            <person name="Meng S."/>
            <person name="Li G."/>
            <person name="Viehrig K."/>
            <person name="Ye F."/>
            <person name="Su P."/>
            <person name="Kiefer A.F."/>
            <person name="Nichols A."/>
            <person name="Cepeda A.J."/>
            <person name="Yan W."/>
            <person name="Fan B."/>
            <person name="Jiang Y."/>
            <person name="Adhikari A."/>
            <person name="Zheng C.-J."/>
            <person name="Schuster L."/>
            <person name="Cowan T.M."/>
            <person name="Smanski M.J."/>
            <person name="Chevrette M.G."/>
            <person name="De Carvalho L.P.S."/>
            <person name="Shen B."/>
        </authorList>
    </citation>
    <scope>NUCLEOTIDE SEQUENCE [LARGE SCALE GENOMIC DNA]</scope>
    <source>
        <strain evidence="1 2">NPDC006286</strain>
    </source>
</reference>
<protein>
    <submittedName>
        <fullName evidence="1">Uncharacterized protein</fullName>
    </submittedName>
</protein>
<proteinExistence type="predicted"/>
<gene>
    <name evidence="1" type="ORF">ABZ071_35240</name>
</gene>
<sequence length="155" mass="16379">MTDPAAENAAPGQAAELVSRWARQVCDVPEASATVLAQVLQLDLDAARRVGAQRVFPPSEAITHAQFVVDADGDTLHFLELRTRAQLTVTDLAATFGAGRLAAPGPHQVAPTMIFDISGEGSPRKARVLARCVAGYPDVDTVREIVVLPVPVTSD</sequence>
<evidence type="ECO:0000313" key="2">
    <source>
        <dbReference type="Proteomes" id="UP001550348"/>
    </source>
</evidence>
<comment type="caution">
    <text evidence="1">The sequence shown here is derived from an EMBL/GenBank/DDBJ whole genome shotgun (WGS) entry which is preliminary data.</text>
</comment>
<organism evidence="1 2">
    <name type="scientific">Micromonospora fulviviridis</name>
    <dbReference type="NCBI Taxonomy" id="47860"/>
    <lineage>
        <taxon>Bacteria</taxon>
        <taxon>Bacillati</taxon>
        <taxon>Actinomycetota</taxon>
        <taxon>Actinomycetes</taxon>
        <taxon>Micromonosporales</taxon>
        <taxon>Micromonosporaceae</taxon>
        <taxon>Micromonospora</taxon>
    </lineage>
</organism>
<keyword evidence="2" id="KW-1185">Reference proteome</keyword>
<name>A0ABV2VXA5_9ACTN</name>
<dbReference type="Proteomes" id="UP001550348">
    <property type="component" value="Unassembled WGS sequence"/>
</dbReference>